<dbReference type="PANTHER" id="PTHR30632">
    <property type="entry name" value="MOLYBDATE-BINDING PERIPLASMIC PROTEIN"/>
    <property type="match status" value="1"/>
</dbReference>
<dbReference type="GO" id="GO:0015689">
    <property type="term" value="P:molybdate ion transport"/>
    <property type="evidence" value="ECO:0007669"/>
    <property type="project" value="TreeGrafter"/>
</dbReference>
<organism evidence="1 2">
    <name type="scientific">Delftia acidovorans</name>
    <name type="common">Pseudomonas acidovorans</name>
    <name type="synonym">Comamonas acidovorans</name>
    <dbReference type="NCBI Taxonomy" id="80866"/>
    <lineage>
        <taxon>Bacteria</taxon>
        <taxon>Pseudomonadati</taxon>
        <taxon>Pseudomonadota</taxon>
        <taxon>Betaproteobacteria</taxon>
        <taxon>Burkholderiales</taxon>
        <taxon>Comamonadaceae</taxon>
        <taxon>Delftia</taxon>
    </lineage>
</organism>
<dbReference type="InterPro" id="IPR050682">
    <property type="entry name" value="ModA/WtpA"/>
</dbReference>
<dbReference type="EMBL" id="CP065668">
    <property type="protein sequence ID" value="QPS10371.1"/>
    <property type="molecule type" value="Genomic_DNA"/>
</dbReference>
<accession>A0A7T2S7K6</accession>
<dbReference type="PROSITE" id="PS51318">
    <property type="entry name" value="TAT"/>
    <property type="match status" value="1"/>
</dbReference>
<dbReference type="AlphaFoldDB" id="A0A7T2S7K6"/>
<dbReference type="PANTHER" id="PTHR30632:SF11">
    <property type="entry name" value="BLR4797 PROTEIN"/>
    <property type="match status" value="1"/>
</dbReference>
<name>A0A7T2S7K6_DELAC</name>
<reference evidence="1 2" key="1">
    <citation type="submission" date="2020-12" db="EMBL/GenBank/DDBJ databases">
        <title>FDA dAtabase for Regulatory Grade micrObial Sequences (FDA-ARGOS): Supporting development and validation of Infectious Disease Dx tests.</title>
        <authorList>
            <person name="Sproer C."/>
            <person name="Gronow S."/>
            <person name="Severitt S."/>
            <person name="Schroder I."/>
            <person name="Tallon L."/>
            <person name="Sadzewicz L."/>
            <person name="Zhao X."/>
            <person name="Boylan J."/>
            <person name="Ott S."/>
            <person name="Bowen H."/>
            <person name="Vavikolanu K."/>
            <person name="Mehta A."/>
            <person name="Aluvathingal J."/>
            <person name="Nadendla S."/>
            <person name="Lowell S."/>
            <person name="Myers T."/>
            <person name="Yan Y."/>
            <person name="Sichtig H."/>
        </authorList>
    </citation>
    <scope>NUCLEOTIDE SEQUENCE [LARGE SCALE GENOMIC DNA]</scope>
    <source>
        <strain evidence="1 2">FDAARGOS_909</strain>
    </source>
</reference>
<dbReference type="Proteomes" id="UP000594778">
    <property type="component" value="Chromosome"/>
</dbReference>
<dbReference type="InterPro" id="IPR006311">
    <property type="entry name" value="TAT_signal"/>
</dbReference>
<dbReference type="GO" id="GO:0030973">
    <property type="term" value="F:molybdate ion binding"/>
    <property type="evidence" value="ECO:0007669"/>
    <property type="project" value="TreeGrafter"/>
</dbReference>
<sequence>MTAIHSTPLPPSVQSSLQFSVPSTLRRRTLGALLGAALSLGLALGAATPSTASADEIRVVTSGGFSAAYDQLIPLYEQATGHKVVTSRGASMGNAQDSIPSRLARGEQFDIVILADGALDNLAAQGKVEAGSRVDLARSMIGMSVRKGTPKPDISTVDALKQTLLDAKTIAYSASASGTYLANELFPRLGVAEQMKGKATRILSERVGAVVLRGDADIGFQQVSELLPFKELEFVGPLPDEVQQRVFFSAGVATGAKSPETARHLIRFLAAPAAAPIVRSTGMEPAAKP</sequence>
<evidence type="ECO:0000313" key="1">
    <source>
        <dbReference type="EMBL" id="QPS10371.1"/>
    </source>
</evidence>
<protein>
    <submittedName>
        <fullName evidence="1">Substrate-binding domain-containing protein</fullName>
    </submittedName>
</protein>
<dbReference type="RefSeq" id="WP_197956902.1">
    <property type="nucleotide sequence ID" value="NZ_CP065668.1"/>
</dbReference>
<proteinExistence type="predicted"/>
<gene>
    <name evidence="1" type="ORF">I6G66_10390</name>
</gene>
<dbReference type="Pfam" id="PF13531">
    <property type="entry name" value="SBP_bac_11"/>
    <property type="match status" value="1"/>
</dbReference>
<dbReference type="Gene3D" id="3.40.190.10">
    <property type="entry name" value="Periplasmic binding protein-like II"/>
    <property type="match status" value="2"/>
</dbReference>
<dbReference type="SUPFAM" id="SSF53850">
    <property type="entry name" value="Periplasmic binding protein-like II"/>
    <property type="match status" value="1"/>
</dbReference>
<evidence type="ECO:0000313" key="2">
    <source>
        <dbReference type="Proteomes" id="UP000594778"/>
    </source>
</evidence>